<comment type="caution">
    <text evidence="1">The sequence shown here is derived from an EMBL/GenBank/DDBJ whole genome shotgun (WGS) entry which is preliminary data.</text>
</comment>
<protein>
    <submittedName>
        <fullName evidence="1">Uncharacterized protein</fullName>
    </submittedName>
</protein>
<proteinExistence type="predicted"/>
<organism evidence="1 2">
    <name type="scientific">Dreissena polymorpha</name>
    <name type="common">Zebra mussel</name>
    <name type="synonym">Mytilus polymorpha</name>
    <dbReference type="NCBI Taxonomy" id="45954"/>
    <lineage>
        <taxon>Eukaryota</taxon>
        <taxon>Metazoa</taxon>
        <taxon>Spiralia</taxon>
        <taxon>Lophotrochozoa</taxon>
        <taxon>Mollusca</taxon>
        <taxon>Bivalvia</taxon>
        <taxon>Autobranchia</taxon>
        <taxon>Heteroconchia</taxon>
        <taxon>Euheterodonta</taxon>
        <taxon>Imparidentia</taxon>
        <taxon>Neoheterodontei</taxon>
        <taxon>Myida</taxon>
        <taxon>Dreissenoidea</taxon>
        <taxon>Dreissenidae</taxon>
        <taxon>Dreissena</taxon>
    </lineage>
</organism>
<gene>
    <name evidence="1" type="ORF">DPMN_106524</name>
</gene>
<evidence type="ECO:0000313" key="1">
    <source>
        <dbReference type="EMBL" id="KAH3833221.1"/>
    </source>
</evidence>
<dbReference type="AlphaFoldDB" id="A0A9D4QIX1"/>
<dbReference type="Proteomes" id="UP000828390">
    <property type="component" value="Unassembled WGS sequence"/>
</dbReference>
<keyword evidence="2" id="KW-1185">Reference proteome</keyword>
<accession>A0A9D4QIX1</accession>
<name>A0A9D4QIX1_DREPO</name>
<reference evidence="1" key="1">
    <citation type="journal article" date="2019" name="bioRxiv">
        <title>The Genome of the Zebra Mussel, Dreissena polymorpha: A Resource for Invasive Species Research.</title>
        <authorList>
            <person name="McCartney M.A."/>
            <person name="Auch B."/>
            <person name="Kono T."/>
            <person name="Mallez S."/>
            <person name="Zhang Y."/>
            <person name="Obille A."/>
            <person name="Becker A."/>
            <person name="Abrahante J.E."/>
            <person name="Garbe J."/>
            <person name="Badalamenti J.P."/>
            <person name="Herman A."/>
            <person name="Mangelson H."/>
            <person name="Liachko I."/>
            <person name="Sullivan S."/>
            <person name="Sone E.D."/>
            <person name="Koren S."/>
            <person name="Silverstein K.A.T."/>
            <person name="Beckman K.B."/>
            <person name="Gohl D.M."/>
        </authorList>
    </citation>
    <scope>NUCLEOTIDE SEQUENCE</scope>
    <source>
        <strain evidence="1">Duluth1</strain>
        <tissue evidence="1">Whole animal</tissue>
    </source>
</reference>
<evidence type="ECO:0000313" key="2">
    <source>
        <dbReference type="Proteomes" id="UP000828390"/>
    </source>
</evidence>
<dbReference type="EMBL" id="JAIWYP010000004">
    <property type="protein sequence ID" value="KAH3833221.1"/>
    <property type="molecule type" value="Genomic_DNA"/>
</dbReference>
<reference evidence="1" key="2">
    <citation type="submission" date="2020-11" db="EMBL/GenBank/DDBJ databases">
        <authorList>
            <person name="McCartney M.A."/>
            <person name="Auch B."/>
            <person name="Kono T."/>
            <person name="Mallez S."/>
            <person name="Becker A."/>
            <person name="Gohl D.M."/>
            <person name="Silverstein K.A.T."/>
            <person name="Koren S."/>
            <person name="Bechman K.B."/>
            <person name="Herman A."/>
            <person name="Abrahante J.E."/>
            <person name="Garbe J."/>
        </authorList>
    </citation>
    <scope>NUCLEOTIDE SEQUENCE</scope>
    <source>
        <strain evidence="1">Duluth1</strain>
        <tissue evidence="1">Whole animal</tissue>
    </source>
</reference>
<sequence length="113" mass="13304">MNKSVALAEEFGIDQSMPRHAGHHRHMPYAPAATPSQNWKTNMYLPFMGHLLQKLDSWLLQGHARFNVQYLIPTKVIELTDDLVQEIFTKFQSDLEVDYVSFARECRRWKAKW</sequence>